<dbReference type="AlphaFoldDB" id="A0A939NR37"/>
<sequence>MAAKLREQLPGIIFQHKQSLRARQSERSVADGRSKTYLSGMLFLWQDIKDVTALRFPVKQFKQAYRKEGCSIEDEGGIGVHNYLR</sequence>
<protein>
    <submittedName>
        <fullName evidence="1">Uncharacterized protein</fullName>
    </submittedName>
</protein>
<reference evidence="1" key="1">
    <citation type="submission" date="2021-03" db="EMBL/GenBank/DDBJ databases">
        <title>Molecular epidemiology and mechanisms of colistin and carbapenem resistance in Enterobacteriaceae from clinical isolates, the environment and porcine samples in Pretoria, South Africa.</title>
        <authorList>
            <person name="Bogoshi D."/>
            <person name="Mbelle N.M."/>
            <person name="Naidoo V."/>
            <person name="Osei Sekyere J."/>
        </authorList>
    </citation>
    <scope>NUCLEOTIDE SEQUENCE</scope>
    <source>
        <strain evidence="1">C034</strain>
    </source>
</reference>
<proteinExistence type="predicted"/>
<accession>A0A939NR37</accession>
<comment type="caution">
    <text evidence="1">The sequence shown here is derived from an EMBL/GenBank/DDBJ whole genome shotgun (WGS) entry which is preliminary data.</text>
</comment>
<gene>
    <name evidence="1" type="ORF">J4734_08965</name>
</gene>
<dbReference type="Proteomes" id="UP000664620">
    <property type="component" value="Unassembled WGS sequence"/>
</dbReference>
<name>A0A939NR37_KLEPN</name>
<organism evidence="1 2">
    <name type="scientific">Klebsiella pneumoniae</name>
    <dbReference type="NCBI Taxonomy" id="573"/>
    <lineage>
        <taxon>Bacteria</taxon>
        <taxon>Pseudomonadati</taxon>
        <taxon>Pseudomonadota</taxon>
        <taxon>Gammaproteobacteria</taxon>
        <taxon>Enterobacterales</taxon>
        <taxon>Enterobacteriaceae</taxon>
        <taxon>Klebsiella/Raoultella group</taxon>
        <taxon>Klebsiella</taxon>
        <taxon>Klebsiella pneumoniae complex</taxon>
    </lineage>
</organism>
<evidence type="ECO:0000313" key="2">
    <source>
        <dbReference type="Proteomes" id="UP000664620"/>
    </source>
</evidence>
<evidence type="ECO:0000313" key="1">
    <source>
        <dbReference type="EMBL" id="MBO2029188.1"/>
    </source>
</evidence>
<dbReference type="EMBL" id="JAGETO010000030">
    <property type="protein sequence ID" value="MBO2029188.1"/>
    <property type="molecule type" value="Genomic_DNA"/>
</dbReference>